<proteinExistence type="predicted"/>
<organism evidence="6 7">
    <name type="scientific">Nakamurella leprariae</name>
    <dbReference type="NCBI Taxonomy" id="2803911"/>
    <lineage>
        <taxon>Bacteria</taxon>
        <taxon>Bacillati</taxon>
        <taxon>Actinomycetota</taxon>
        <taxon>Actinomycetes</taxon>
        <taxon>Nakamurellales</taxon>
        <taxon>Nakamurellaceae</taxon>
        <taxon>Nakamurella</taxon>
    </lineage>
</organism>
<dbReference type="GO" id="GO:0003700">
    <property type="term" value="F:DNA-binding transcription factor activity"/>
    <property type="evidence" value="ECO:0007669"/>
    <property type="project" value="InterPro"/>
</dbReference>
<dbReference type="AlphaFoldDB" id="A0A938YB17"/>
<feature type="domain" description="HTH marR-type" evidence="5">
    <location>
        <begin position="19"/>
        <end position="151"/>
    </location>
</feature>
<dbReference type="SUPFAM" id="SSF46785">
    <property type="entry name" value="Winged helix' DNA-binding domain"/>
    <property type="match status" value="1"/>
</dbReference>
<dbReference type="InterPro" id="IPR023187">
    <property type="entry name" value="Tscrpt_reg_MarR-type_CS"/>
</dbReference>
<accession>A0A938YB17</accession>
<evidence type="ECO:0000259" key="5">
    <source>
        <dbReference type="PROSITE" id="PS50995"/>
    </source>
</evidence>
<dbReference type="Gene3D" id="1.10.10.10">
    <property type="entry name" value="Winged helix-like DNA-binding domain superfamily/Winged helix DNA-binding domain"/>
    <property type="match status" value="1"/>
</dbReference>
<name>A0A938YB17_9ACTN</name>
<dbReference type="PROSITE" id="PS50995">
    <property type="entry name" value="HTH_MARR_2"/>
    <property type="match status" value="1"/>
</dbReference>
<protein>
    <submittedName>
        <fullName evidence="6">MarR family transcriptional regulator</fullName>
    </submittedName>
</protein>
<keyword evidence="2" id="KW-0238">DNA-binding</keyword>
<evidence type="ECO:0000256" key="3">
    <source>
        <dbReference type="ARBA" id="ARBA00023163"/>
    </source>
</evidence>
<dbReference type="GO" id="GO:0003677">
    <property type="term" value="F:DNA binding"/>
    <property type="evidence" value="ECO:0007669"/>
    <property type="project" value="UniProtKB-KW"/>
</dbReference>
<evidence type="ECO:0000256" key="1">
    <source>
        <dbReference type="ARBA" id="ARBA00023015"/>
    </source>
</evidence>
<dbReference type="InterPro" id="IPR000835">
    <property type="entry name" value="HTH_MarR-typ"/>
</dbReference>
<dbReference type="InterPro" id="IPR052526">
    <property type="entry name" value="HTH-type_Bedaq_tolerance"/>
</dbReference>
<evidence type="ECO:0000256" key="4">
    <source>
        <dbReference type="SAM" id="MobiDB-lite"/>
    </source>
</evidence>
<dbReference type="PROSITE" id="PS01117">
    <property type="entry name" value="HTH_MARR_1"/>
    <property type="match status" value="1"/>
</dbReference>
<evidence type="ECO:0000313" key="6">
    <source>
        <dbReference type="EMBL" id="MBM9469200.1"/>
    </source>
</evidence>
<dbReference type="SMART" id="SM00347">
    <property type="entry name" value="HTH_MARR"/>
    <property type="match status" value="1"/>
</dbReference>
<dbReference type="InterPro" id="IPR036388">
    <property type="entry name" value="WH-like_DNA-bd_sf"/>
</dbReference>
<keyword evidence="7" id="KW-1185">Reference proteome</keyword>
<dbReference type="PRINTS" id="PR00598">
    <property type="entry name" value="HTHMARR"/>
</dbReference>
<dbReference type="InterPro" id="IPR036390">
    <property type="entry name" value="WH_DNA-bd_sf"/>
</dbReference>
<evidence type="ECO:0000256" key="2">
    <source>
        <dbReference type="ARBA" id="ARBA00023125"/>
    </source>
</evidence>
<reference evidence="6" key="1">
    <citation type="submission" date="2021-01" db="EMBL/GenBank/DDBJ databases">
        <title>YIM 132084 draft genome.</title>
        <authorList>
            <person name="An D."/>
        </authorList>
    </citation>
    <scope>NUCLEOTIDE SEQUENCE</scope>
    <source>
        <strain evidence="6">YIM 132084</strain>
    </source>
</reference>
<dbReference type="Proteomes" id="UP000663792">
    <property type="component" value="Unassembled WGS sequence"/>
</dbReference>
<gene>
    <name evidence="6" type="ORF">JL106_18085</name>
</gene>
<sequence length="156" mass="17074">MSGLPAPTAPVRAAGPAPNPDTINTLRAAVLVLGRRLRYQTADGDISATEGAVLGRLCREGALTPGDLARGEHVQPPSMSRIIERLEQRGLVTRRPHPEDRRQVLIERTPEGVAFAERSTAVRTEWLTRQFDRLSPPDQQALTRAADALRRLSTLS</sequence>
<dbReference type="PANTHER" id="PTHR39515:SF2">
    <property type="entry name" value="HTH-TYPE TRANSCRIPTIONAL REGULATOR RV0880"/>
    <property type="match status" value="1"/>
</dbReference>
<feature type="region of interest" description="Disordered" evidence="4">
    <location>
        <begin position="1"/>
        <end position="21"/>
    </location>
</feature>
<dbReference type="PANTHER" id="PTHR39515">
    <property type="entry name" value="CONSERVED PROTEIN"/>
    <property type="match status" value="1"/>
</dbReference>
<evidence type="ECO:0000313" key="7">
    <source>
        <dbReference type="Proteomes" id="UP000663792"/>
    </source>
</evidence>
<keyword evidence="3" id="KW-0804">Transcription</keyword>
<dbReference type="EMBL" id="JAERWK010000025">
    <property type="protein sequence ID" value="MBM9469200.1"/>
    <property type="molecule type" value="Genomic_DNA"/>
</dbReference>
<comment type="caution">
    <text evidence="6">The sequence shown here is derived from an EMBL/GenBank/DDBJ whole genome shotgun (WGS) entry which is preliminary data.</text>
</comment>
<dbReference type="Pfam" id="PF01047">
    <property type="entry name" value="MarR"/>
    <property type="match status" value="1"/>
</dbReference>
<keyword evidence="1" id="KW-0805">Transcription regulation</keyword>
<dbReference type="RefSeq" id="WP_205262162.1">
    <property type="nucleotide sequence ID" value="NZ_JAERWK010000025.1"/>
</dbReference>